<dbReference type="GO" id="GO:0004866">
    <property type="term" value="F:endopeptidase inhibitor activity"/>
    <property type="evidence" value="ECO:0007669"/>
    <property type="project" value="InterPro"/>
</dbReference>
<organism evidence="5 6">
    <name type="scientific">Tenacibaculum jejuense</name>
    <dbReference type="NCBI Taxonomy" id="584609"/>
    <lineage>
        <taxon>Bacteria</taxon>
        <taxon>Pseudomonadati</taxon>
        <taxon>Bacteroidota</taxon>
        <taxon>Flavobacteriia</taxon>
        <taxon>Flavobacteriales</taxon>
        <taxon>Flavobacteriaceae</taxon>
        <taxon>Tenacibaculum</taxon>
    </lineage>
</organism>
<dbReference type="EMBL" id="LT899436">
    <property type="protein sequence ID" value="SNR16228.1"/>
    <property type="molecule type" value="Genomic_DNA"/>
</dbReference>
<dbReference type="InterPro" id="IPR041246">
    <property type="entry name" value="Bact_MG10"/>
</dbReference>
<dbReference type="Pfam" id="PF17972">
    <property type="entry name" value="bMG5"/>
    <property type="match status" value="1"/>
</dbReference>
<dbReference type="CDD" id="cd02891">
    <property type="entry name" value="A2M_like"/>
    <property type="match status" value="1"/>
</dbReference>
<dbReference type="RefSeq" id="WP_095072617.1">
    <property type="nucleotide sequence ID" value="NZ_LT899436.1"/>
</dbReference>
<evidence type="ECO:0000256" key="2">
    <source>
        <dbReference type="ARBA" id="ARBA00022729"/>
    </source>
</evidence>
<dbReference type="Gene3D" id="1.50.10.20">
    <property type="match status" value="1"/>
</dbReference>
<evidence type="ECO:0000259" key="3">
    <source>
        <dbReference type="SMART" id="SM01359"/>
    </source>
</evidence>
<dbReference type="SUPFAM" id="SSF48239">
    <property type="entry name" value="Terpenoid cyclases/Protein prenyltransferases"/>
    <property type="match status" value="1"/>
</dbReference>
<dbReference type="KEGG" id="tje:TJEJU_2544"/>
<keyword evidence="5" id="KW-0449">Lipoprotein</keyword>
<dbReference type="GO" id="GO:0005615">
    <property type="term" value="C:extracellular space"/>
    <property type="evidence" value="ECO:0007669"/>
    <property type="project" value="InterPro"/>
</dbReference>
<dbReference type="Pfam" id="PF17973">
    <property type="entry name" value="bMG10"/>
    <property type="match status" value="1"/>
</dbReference>
<dbReference type="Pfam" id="PF00207">
    <property type="entry name" value="A2M"/>
    <property type="match status" value="1"/>
</dbReference>
<dbReference type="SMART" id="SM01419">
    <property type="entry name" value="Thiol-ester_cl"/>
    <property type="match status" value="1"/>
</dbReference>
<dbReference type="InterPro" id="IPR011625">
    <property type="entry name" value="A2M_N_BRD"/>
</dbReference>
<feature type="domain" description="Alpha-2-macroglobulin bait region" evidence="3">
    <location>
        <begin position="972"/>
        <end position="1114"/>
    </location>
</feature>
<gene>
    <name evidence="5" type="ORF">TJEJU_2544</name>
</gene>
<evidence type="ECO:0000259" key="4">
    <source>
        <dbReference type="SMART" id="SM01360"/>
    </source>
</evidence>
<dbReference type="InterPro" id="IPR002890">
    <property type="entry name" value="MG2"/>
</dbReference>
<dbReference type="PROSITE" id="PS51257">
    <property type="entry name" value="PROKAR_LIPOPROTEIN"/>
    <property type="match status" value="1"/>
</dbReference>
<dbReference type="InterPro" id="IPR051802">
    <property type="entry name" value="YfhM-like"/>
</dbReference>
<dbReference type="InterPro" id="IPR047565">
    <property type="entry name" value="Alpha-macroglob_thiol-ester_cl"/>
</dbReference>
<dbReference type="InterPro" id="IPR011626">
    <property type="entry name" value="Alpha-macroglobulin_TED"/>
</dbReference>
<reference evidence="5 6" key="1">
    <citation type="submission" date="2017-07" db="EMBL/GenBank/DDBJ databases">
        <authorList>
            <person name="Sun Z.S."/>
            <person name="Albrecht U."/>
            <person name="Echele G."/>
            <person name="Lee C.C."/>
        </authorList>
    </citation>
    <scope>NUCLEOTIDE SEQUENCE [LARGE SCALE GENOMIC DNA]</scope>
    <source>
        <strain evidence="6">type strain: KCTC 22618</strain>
    </source>
</reference>
<evidence type="ECO:0000313" key="6">
    <source>
        <dbReference type="Proteomes" id="UP000215214"/>
    </source>
</evidence>
<dbReference type="InterPro" id="IPR041462">
    <property type="entry name" value="Bact_A2M_MG6"/>
</dbReference>
<name>A0A238UCE2_9FLAO</name>
<dbReference type="SMART" id="SM01360">
    <property type="entry name" value="A2M"/>
    <property type="match status" value="1"/>
</dbReference>
<dbReference type="InterPro" id="IPR001599">
    <property type="entry name" value="Macroglobln_a2"/>
</dbReference>
<evidence type="ECO:0000313" key="5">
    <source>
        <dbReference type="EMBL" id="SNR16228.1"/>
    </source>
</evidence>
<dbReference type="SMART" id="SM01359">
    <property type="entry name" value="A2M_N_2"/>
    <property type="match status" value="1"/>
</dbReference>
<proteinExistence type="inferred from homology"/>
<dbReference type="InterPro" id="IPR008930">
    <property type="entry name" value="Terpenoid_cyclase/PrenylTrfase"/>
</dbReference>
<dbReference type="Pfam" id="PF01835">
    <property type="entry name" value="MG2"/>
    <property type="match status" value="1"/>
</dbReference>
<dbReference type="PANTHER" id="PTHR40094:SF1">
    <property type="entry name" value="UBIQUITIN DOMAIN-CONTAINING PROTEIN"/>
    <property type="match status" value="1"/>
</dbReference>
<dbReference type="OrthoDB" id="9767116at2"/>
<accession>A0A238UCE2</accession>
<dbReference type="Pfam" id="PF17962">
    <property type="entry name" value="bMG6"/>
    <property type="match status" value="1"/>
</dbReference>
<dbReference type="PANTHER" id="PTHR40094">
    <property type="entry name" value="ALPHA-2-MACROGLOBULIN HOMOLOG"/>
    <property type="match status" value="1"/>
</dbReference>
<dbReference type="InterPro" id="IPR041203">
    <property type="entry name" value="Bact_A2M_MG5"/>
</dbReference>
<sequence length="1835" mass="206796">MTKKISSYLLILIVLVTACKKKTETKESDVTSFTEYISVYPEKMISVLPKLDFYLNKTVDVQEIGDDVITMSPKVKGKIELNNTILSFVPETKLESNKEYSITVHLDKLYTNVDKSLQDFTVALKTKPLQFSIALQAPSIYNKDWYYIEGSLTSSDVIEGKKITELVKANYNGKEKNIKFDITSDTYTNAVRFKIDSLQRFPDDKTVKVNWNGEIVNSSSKGEREMVITGKSNFKVLSFDVFNDNKQRIDINFSDPINKSQNLKGLIQFVNTQKQNFTTKIKNNVISVYPKASIRNKVDIEVFKGIKNTEGYTLKNNVVRTLYFEQLKPELSFIKSGTILPNSDNLKINFKAVNLKAVDATVYKIYKNNVLQFLQNNNLNNQGNIRYVGRPTAKYTVNLANQGLHLSKPNAFAVDLSDLVTVENGAMYRVELSYHKEYSNYSCDGEESNATIVFGKKEVDTRNYDRAGYGYYYDDYYDDYNWNERKDPCKKSFYRNKKISTNLLASNLGVIVKKGNNDNTFVAVTNLLSTQPSNGAKVELINLQQQIVVSAKTNAEGVAIFDDVKGAYFAKVSDNNSTTYVKLNDGNSLSMSKFDVSGARLQKGIKGYIYGERGVWRPGDKMFLTFVLNDKANPIPEKHPIKFELVDPQGKITDRKIVQKNNLNVYTYAPKTDAEAITGNWKLRVNVGAAKFNKVLKVETIKPNRLKIKVKTEDKFVKSGRPVHGELEVKWLHGAIARGLKYDIESKFSRTTTKFPKYDNYVFDDVTRRIRTSNSVIASGNLDNEGKVSFTKKADLGTRVPGMVRASFITKVYENGGDFSTDVYSTKVSPYKSYAGLNLAEEQQSKNYLFTDQEYAFNVASVNEEGKGIINDLEVKVYKLSWRWWWSSSSDGLSYYDGSTQREYYDSKNVRTSANGKGAFNLKIDKNDWGRYLIKVKDKKSKHVTSAVVYFDWPSWYGAKRGSQDKTNATMLVFSSDKESYNVNENATVKFPSSAGGRALITIENGTQVLDHFWVETKDKQTDFSFPVLKTYTPNVFVNISLLQQHSQTKNDLPIRMYGAIPMLVKDPETKLEPEIQLADELKPESVAKIRVKEKNAKAMTYTIALVDDGLLDLTRFKTPNPWSTFYARQSLGVRTWDIFDDVIGAYGGEVNQILSIGGDEAKAGSKNKKANRFKPMVSFLGPFKLGSGEVKTHEIKIPNYVGSVRAMVVASNGTKEAYGSDEKNAFVRKPVMVLASLPRKITPKETVTLPVTVFAMKENVKNVKVTVKPDPSFSIEGKATQTLQFNQPDEKMAYFTLKVNDFKGIGKVRVEANSGSEKAFYEVEIDVLNPNPVTTEIKELVLKSGEENQLDLATFGTKGTNSASIELSTLPPMNFTSRMEYLIRYPHGCVEQTTSSVFPQLYFPELFELSGEKKKSIERNIKAAINRLSSFQKLNGGLSYWPGGVSANSWGTSYAGHFLLEAEKRGYALPIGFKAKWLTYQKNEARKWRKSSKYYNNEFAQAYRLYTLSLSNSPDLASMNRLRETSGISSSTKRRLAAAYALIGKKSTAESILKSITSNDYNRRYYYNYGSEIRDKAMSLETYTLTGDEVQSIKLAKDIAESLSSDRWMSTQTTSYGLLAMAQYALKNGENSGINANYTWNGTQTSINTTKSLFVKDMNSLKSNNALVINNSSESPLYVRVYNRGILPVGEEKVIQKNLDVKVVYKNKEGNRIGVGSLSQGTNFVAEITVRNTTNETVQNIALTQFLPSGWEVVNTRFTEFGSNTTSSAVDYTDIRDASISNYFTLSGFKSKTFRVLLNASYLGDYYLPGVQAEAMYDNDYISRTKGQWIKVLK</sequence>
<dbReference type="Pfam" id="PF07703">
    <property type="entry name" value="A2M_BRD"/>
    <property type="match status" value="1"/>
</dbReference>
<dbReference type="Gene3D" id="2.60.40.1930">
    <property type="match status" value="1"/>
</dbReference>
<keyword evidence="6" id="KW-1185">Reference proteome</keyword>
<feature type="domain" description="Alpha-2-macroglobulin" evidence="4">
    <location>
        <begin position="1178"/>
        <end position="1268"/>
    </location>
</feature>
<dbReference type="Pfam" id="PF11974">
    <property type="entry name" value="bMG3"/>
    <property type="match status" value="1"/>
</dbReference>
<dbReference type="InterPro" id="IPR021868">
    <property type="entry name" value="Alpha_2_Macroglob_MG3"/>
</dbReference>
<comment type="similarity">
    <text evidence="1">Belongs to the protease inhibitor I39 (alpha-2-macroglobulin) family. Bacterial alpha-2-macroglobulin subfamily.</text>
</comment>
<evidence type="ECO:0000256" key="1">
    <source>
        <dbReference type="ARBA" id="ARBA00010556"/>
    </source>
</evidence>
<dbReference type="Pfam" id="PF07678">
    <property type="entry name" value="TED_complement"/>
    <property type="match status" value="1"/>
</dbReference>
<dbReference type="Proteomes" id="UP000215214">
    <property type="component" value="Chromosome TJEJU"/>
</dbReference>
<protein>
    <submittedName>
        <fullName evidence="5">Probable lipoprotein</fullName>
    </submittedName>
</protein>
<keyword evidence="2" id="KW-0732">Signal</keyword>